<evidence type="ECO:0000256" key="2">
    <source>
        <dbReference type="ARBA" id="ARBA00022692"/>
    </source>
</evidence>
<evidence type="ECO:0000256" key="6">
    <source>
        <dbReference type="ARBA" id="ARBA00023136"/>
    </source>
</evidence>
<accession>A0A1L2Z0N3</accession>
<dbReference type="GO" id="GO:0005886">
    <property type="term" value="C:plasma membrane"/>
    <property type="evidence" value="ECO:0007669"/>
    <property type="project" value="UniProtKB-SubCell"/>
</dbReference>
<name>A0A1L2Z0N3_BACTI</name>
<feature type="domain" description="ABC transporter" evidence="8">
    <location>
        <begin position="309"/>
        <end position="520"/>
    </location>
</feature>
<dbReference type="InterPro" id="IPR036640">
    <property type="entry name" value="ABC1_TM_sf"/>
</dbReference>
<keyword evidence="3" id="KW-0547">Nucleotide-binding</keyword>
<dbReference type="Proteomes" id="UP000508034">
    <property type="component" value="Unassembled WGS sequence"/>
</dbReference>
<keyword evidence="6 7" id="KW-0472">Membrane</keyword>
<feature type="transmembrane region" description="Helical" evidence="7">
    <location>
        <begin position="145"/>
        <end position="176"/>
    </location>
</feature>
<dbReference type="PANTHER" id="PTHR24221">
    <property type="entry name" value="ATP-BINDING CASSETTE SUB-FAMILY B"/>
    <property type="match status" value="1"/>
</dbReference>
<dbReference type="Pfam" id="PF00664">
    <property type="entry name" value="ABC_membrane"/>
    <property type="match status" value="1"/>
</dbReference>
<dbReference type="EMBL" id="CAAKHA010000028">
    <property type="protein sequence ID" value="VIJ07826.1"/>
    <property type="molecule type" value="Genomic_DNA"/>
</dbReference>
<dbReference type="GO" id="GO:0016887">
    <property type="term" value="F:ATP hydrolysis activity"/>
    <property type="evidence" value="ECO:0007669"/>
    <property type="project" value="InterPro"/>
</dbReference>
<evidence type="ECO:0000313" key="12">
    <source>
        <dbReference type="Proteomes" id="UP000508034"/>
    </source>
</evidence>
<dbReference type="SMART" id="SM00382">
    <property type="entry name" value="AAA"/>
    <property type="match status" value="1"/>
</dbReference>
<evidence type="ECO:0000256" key="7">
    <source>
        <dbReference type="SAM" id="Phobius"/>
    </source>
</evidence>
<dbReference type="PROSITE" id="PS50929">
    <property type="entry name" value="ABC_TM1F"/>
    <property type="match status" value="1"/>
</dbReference>
<gene>
    <name evidence="11" type="primary">lmrA</name>
    <name evidence="10" type="ORF">ATN07_29440</name>
    <name evidence="11" type="ORF">BTAR23_AR23_05924</name>
</gene>
<evidence type="ECO:0000256" key="4">
    <source>
        <dbReference type="ARBA" id="ARBA00022840"/>
    </source>
</evidence>
<feature type="transmembrane region" description="Helical" evidence="7">
    <location>
        <begin position="13"/>
        <end position="38"/>
    </location>
</feature>
<evidence type="ECO:0000313" key="11">
    <source>
        <dbReference type="EMBL" id="VIJ07826.1"/>
    </source>
</evidence>
<dbReference type="InterPro" id="IPR003593">
    <property type="entry name" value="AAA+_ATPase"/>
</dbReference>
<keyword evidence="10" id="KW-0614">Plasmid</keyword>
<dbReference type="PROSITE" id="PS50893">
    <property type="entry name" value="ABC_TRANSPORTER_2"/>
    <property type="match status" value="1"/>
</dbReference>
<evidence type="ECO:0000259" key="9">
    <source>
        <dbReference type="PROSITE" id="PS50929"/>
    </source>
</evidence>
<evidence type="ECO:0000256" key="3">
    <source>
        <dbReference type="ARBA" id="ARBA00022741"/>
    </source>
</evidence>
<dbReference type="InterPro" id="IPR003439">
    <property type="entry name" value="ABC_transporter-like_ATP-bd"/>
</dbReference>
<dbReference type="PROSITE" id="PS00211">
    <property type="entry name" value="ABC_TRANSPORTER_1"/>
    <property type="match status" value="1"/>
</dbReference>
<geneLocation type="plasmid" evidence="10">
    <name>pAM65-52-1-360K</name>
</geneLocation>
<evidence type="ECO:0000256" key="1">
    <source>
        <dbReference type="ARBA" id="ARBA00004651"/>
    </source>
</evidence>
<dbReference type="SUPFAM" id="SSF90123">
    <property type="entry name" value="ABC transporter transmembrane region"/>
    <property type="match status" value="1"/>
</dbReference>
<dbReference type="InterPro" id="IPR027417">
    <property type="entry name" value="P-loop_NTPase"/>
</dbReference>
<dbReference type="RefSeq" id="WP_000276743.1">
    <property type="nucleotide sequence ID" value="NZ_CAAKHA010000028.1"/>
</dbReference>
<proteinExistence type="predicted"/>
<dbReference type="GO" id="GO:0140359">
    <property type="term" value="F:ABC-type transporter activity"/>
    <property type="evidence" value="ECO:0007669"/>
    <property type="project" value="InterPro"/>
</dbReference>
<keyword evidence="4 11" id="KW-0067">ATP-binding</keyword>
<organism evidence="10">
    <name type="scientific">Bacillus thuringiensis subsp. israelensis</name>
    <dbReference type="NCBI Taxonomy" id="1430"/>
    <lineage>
        <taxon>Bacteria</taxon>
        <taxon>Bacillati</taxon>
        <taxon>Bacillota</taxon>
        <taxon>Bacilli</taxon>
        <taxon>Bacillales</taxon>
        <taxon>Bacillaceae</taxon>
        <taxon>Bacillus</taxon>
        <taxon>Bacillus cereus group</taxon>
    </lineage>
</organism>
<evidence type="ECO:0000313" key="10">
    <source>
        <dbReference type="EMBL" id="APF32630.1"/>
    </source>
</evidence>
<keyword evidence="2 7" id="KW-0812">Transmembrane</keyword>
<dbReference type="PANTHER" id="PTHR24221:SF423">
    <property type="entry name" value="ABC TRANSPORTER"/>
    <property type="match status" value="1"/>
</dbReference>
<feature type="transmembrane region" description="Helical" evidence="7">
    <location>
        <begin position="237"/>
        <end position="260"/>
    </location>
</feature>
<comment type="subcellular location">
    <subcellularLocation>
        <location evidence="1">Cell membrane</location>
        <topology evidence="1">Multi-pass membrane protein</topology>
    </subcellularLocation>
</comment>
<keyword evidence="5 7" id="KW-1133">Transmembrane helix</keyword>
<dbReference type="GO" id="GO:0005524">
    <property type="term" value="F:ATP binding"/>
    <property type="evidence" value="ECO:0007669"/>
    <property type="project" value="UniProtKB-KW"/>
</dbReference>
<dbReference type="EMBL" id="CP013276">
    <property type="protein sequence ID" value="APF32630.1"/>
    <property type="molecule type" value="Genomic_DNA"/>
</dbReference>
<dbReference type="Gene3D" id="3.40.50.300">
    <property type="entry name" value="P-loop containing nucleotide triphosphate hydrolases"/>
    <property type="match status" value="1"/>
</dbReference>
<feature type="transmembrane region" description="Helical" evidence="7">
    <location>
        <begin position="50"/>
        <end position="70"/>
    </location>
</feature>
<dbReference type="InterPro" id="IPR011527">
    <property type="entry name" value="ABC1_TM_dom"/>
</dbReference>
<dbReference type="AlphaFoldDB" id="A0A1L2Z0N3"/>
<reference evidence="11 12" key="2">
    <citation type="submission" date="2019-04" db="EMBL/GenBank/DDBJ databases">
        <authorList>
            <person name="Patino-Navarrete R."/>
            <person name="Patino Navarrete R."/>
        </authorList>
    </citation>
    <scope>NUCLEOTIDE SEQUENCE [LARGE SCALE GENOMIC DNA]</scope>
    <source>
        <strain evidence="11">Bacillus thuringiensis strain AR23</strain>
    </source>
</reference>
<feature type="domain" description="ABC transmembrane type-1" evidence="9">
    <location>
        <begin position="13"/>
        <end position="301"/>
    </location>
</feature>
<reference evidence="10" key="1">
    <citation type="journal article" date="2017" name="Res. Microbiol.">
        <title>Comparative genomics of extrachromosomal elements in Bacillus thuringiensis subsp. israelensis.</title>
        <authorList>
            <person name="Bolotin A."/>
            <person name="Gillis A."/>
            <person name="Sanchis V."/>
            <person name="Nielsen-LeRoux C."/>
            <person name="Mahillon J."/>
            <person name="Lereclus D."/>
            <person name="Sorokin A."/>
        </authorList>
    </citation>
    <scope>NUCLEOTIDE SEQUENCE</scope>
    <source>
        <strain evidence="10">AM65-52</strain>
        <plasmid evidence="10">pAM65-52-1-360K</plasmid>
    </source>
</reference>
<dbReference type="InterPro" id="IPR017871">
    <property type="entry name" value="ABC_transporter-like_CS"/>
</dbReference>
<feature type="transmembrane region" description="Helical" evidence="7">
    <location>
        <begin position="280"/>
        <end position="299"/>
    </location>
</feature>
<dbReference type="InterPro" id="IPR039421">
    <property type="entry name" value="Type_1_exporter"/>
</dbReference>
<evidence type="ECO:0000259" key="8">
    <source>
        <dbReference type="PROSITE" id="PS50893"/>
    </source>
</evidence>
<dbReference type="Pfam" id="PF00005">
    <property type="entry name" value="ABC_tran"/>
    <property type="match status" value="1"/>
</dbReference>
<dbReference type="Gene3D" id="1.20.1560.10">
    <property type="entry name" value="ABC transporter type 1, transmembrane domain"/>
    <property type="match status" value="1"/>
</dbReference>
<sequence>MYKILKIALKHTLLIYLFVVLFDAISYSVIFTITGIARRDIFNELQGLETIINLNIVALVILSTLAPLVVNVTKQINGYLFSTAQQNISNNLKEYIYKIIYKLPINKKFNDTSGEVITRFRDDNADIVNFFTEIYNQTPKLMMSVITLIIMFKINTFLTIISVVPLLIVIFTIHLIQGRLVKNKRLARQSTDKATQFLGDIFSSLDTIKVSDKTEEYVKHYKGLCESRGRYSIKDAFLQNLLSLFSLNLMFFALAVILFFAYNAIKAGTFTIGDFILFEYYFWFLTDLPGVFSSVYSKYKQLAVAKQRIQEFDLLADTENNTMKHSDSVNGIFIQNKYEIKKNELCLIKGENGSGKSLLLKNIFTNQSNEICWLTKDGYANNISMKPPQICYLSQTTRLFSDTIKNNICMGLEYDEKKFLEVLKVASLEHEFQQGKLGLNTHVGNSGDQLSGGQIKRLALARLLYREPEVILLDDLTSGLDVVTEQRIMENLKTLKNKIIIIASNSVQLNQYADKVISID</sequence>
<protein>
    <submittedName>
        <fullName evidence="10">Multidrug ABC transporter permease</fullName>
    </submittedName>
    <submittedName>
        <fullName evidence="11">Multidrug resistance ABC transporter ATP-binding and permease protein</fullName>
    </submittedName>
</protein>
<dbReference type="SUPFAM" id="SSF52540">
    <property type="entry name" value="P-loop containing nucleoside triphosphate hydrolases"/>
    <property type="match status" value="1"/>
</dbReference>
<evidence type="ECO:0000256" key="5">
    <source>
        <dbReference type="ARBA" id="ARBA00022989"/>
    </source>
</evidence>